<dbReference type="SUPFAM" id="SSF47413">
    <property type="entry name" value="lambda repressor-like DNA-binding domains"/>
    <property type="match status" value="1"/>
</dbReference>
<dbReference type="Pfam" id="PF00356">
    <property type="entry name" value="LacI"/>
    <property type="match status" value="1"/>
</dbReference>
<evidence type="ECO:0000259" key="5">
    <source>
        <dbReference type="PROSITE" id="PS50943"/>
    </source>
</evidence>
<dbReference type="RefSeq" id="WP_204726077.1">
    <property type="nucleotide sequence ID" value="NZ_JAVLSM010000011.1"/>
</dbReference>
<dbReference type="InterPro" id="IPR001761">
    <property type="entry name" value="Peripla_BP/Lac1_sug-bd_dom"/>
</dbReference>
<dbReference type="InterPro" id="IPR028082">
    <property type="entry name" value="Peripla_BP_I"/>
</dbReference>
<protein>
    <submittedName>
        <fullName evidence="6">LacI family DNA-binding transcriptional regulator</fullName>
    </submittedName>
</protein>
<dbReference type="EMBL" id="JAVRAA010000001">
    <property type="protein sequence ID" value="MDT0335577.1"/>
    <property type="molecule type" value="Genomic_DNA"/>
</dbReference>
<organism evidence="6">
    <name type="scientific">Herbaspirillum huttiense subsp. nephrolepidis</name>
    <dbReference type="NCBI Taxonomy" id="3075126"/>
    <lineage>
        <taxon>Bacteria</taxon>
        <taxon>Pseudomonadati</taxon>
        <taxon>Pseudomonadota</taxon>
        <taxon>Betaproteobacteria</taxon>
        <taxon>Burkholderiales</taxon>
        <taxon>Oxalobacteraceae</taxon>
        <taxon>Herbaspirillum</taxon>
    </lineage>
</organism>
<evidence type="ECO:0000256" key="2">
    <source>
        <dbReference type="ARBA" id="ARBA00023125"/>
    </source>
</evidence>
<dbReference type="GO" id="GO:0003700">
    <property type="term" value="F:DNA-binding transcription factor activity"/>
    <property type="evidence" value="ECO:0007669"/>
    <property type="project" value="TreeGrafter"/>
</dbReference>
<dbReference type="AlphaFoldDB" id="A0AAE4G5U3"/>
<dbReference type="InterPro" id="IPR000843">
    <property type="entry name" value="HTH_LacI"/>
</dbReference>
<proteinExistence type="predicted"/>
<dbReference type="PANTHER" id="PTHR30146:SF109">
    <property type="entry name" value="HTH-TYPE TRANSCRIPTIONAL REGULATOR GALS"/>
    <property type="match status" value="1"/>
</dbReference>
<dbReference type="InterPro" id="IPR010982">
    <property type="entry name" value="Lambda_DNA-bd_dom_sf"/>
</dbReference>
<dbReference type="PANTHER" id="PTHR30146">
    <property type="entry name" value="LACI-RELATED TRANSCRIPTIONAL REPRESSOR"/>
    <property type="match status" value="1"/>
</dbReference>
<feature type="domain" description="HTH cro/C1-type" evidence="5">
    <location>
        <begin position="4"/>
        <end position="37"/>
    </location>
</feature>
<dbReference type="CDD" id="cd01392">
    <property type="entry name" value="HTH_LacI"/>
    <property type="match status" value="1"/>
</dbReference>
<dbReference type="Gene3D" id="1.10.260.40">
    <property type="entry name" value="lambda repressor-like DNA-binding domains"/>
    <property type="match status" value="1"/>
</dbReference>
<sequence length="365" mass="38497">MRPSIKQVAHLAGVSIATVSRLLNKPGSVSAETAEKIHRSIAELGFRPNFTGRNLRAGNSRTVGVVVPTLSNTVFAQCLQGIELAARALDYSVMFTTTEYLPEDESAAVELLLGHRVDGVILTVADAGANATLDLLERERIPFVLAYNQLADAAADADAEAATHRASVSVDNRAAACDAVSHLIGLGHRRIQMLSGRFNASDRAMQRYCGYLDAMQAAGLAPLPAIEVERHTLTAATDYQQMMADPLHRPTALFCSNDLLALSAMRDLRALGLQVPEDISVMGFDGIPVGALMQPVLASVVQPSEQIGDVALRTLVDAIERALPAAAAAAAVEEAPVPVIAGVRHILPHTLREGGSVAPPAPASC</sequence>
<evidence type="ECO:0000256" key="1">
    <source>
        <dbReference type="ARBA" id="ARBA00023015"/>
    </source>
</evidence>
<reference evidence="6" key="1">
    <citation type="submission" date="2023-02" db="EMBL/GenBank/DDBJ databases">
        <title>Description of Herbaspirillum huttiense subsp. nephrolepsisexaltata and Herbaspirillum huttiense subsp. lycopersicon.</title>
        <authorList>
            <person name="Poudel M."/>
            <person name="Sharma A."/>
            <person name="Goss E."/>
            <person name="Tapia J.H."/>
            <person name="Harmon C.M."/>
            <person name="Jones J.B."/>
        </authorList>
    </citation>
    <scope>NUCLEOTIDE SEQUENCE</scope>
    <source>
        <strain evidence="6">NC40101</strain>
    </source>
</reference>
<evidence type="ECO:0000256" key="3">
    <source>
        <dbReference type="ARBA" id="ARBA00023163"/>
    </source>
</evidence>
<evidence type="ECO:0000313" key="6">
    <source>
        <dbReference type="EMBL" id="MDT0335577.1"/>
    </source>
</evidence>
<gene>
    <name evidence="6" type="ORF">RJN63_01955</name>
</gene>
<feature type="domain" description="HTH lacI-type" evidence="4">
    <location>
        <begin position="3"/>
        <end position="57"/>
    </location>
</feature>
<dbReference type="SUPFAM" id="SSF53822">
    <property type="entry name" value="Periplasmic binding protein-like I"/>
    <property type="match status" value="1"/>
</dbReference>
<comment type="caution">
    <text evidence="6">The sequence shown here is derived from an EMBL/GenBank/DDBJ whole genome shotgun (WGS) entry which is preliminary data.</text>
</comment>
<dbReference type="InterPro" id="IPR001387">
    <property type="entry name" value="Cro/C1-type_HTH"/>
</dbReference>
<accession>A0AAE4G5U3</accession>
<keyword evidence="1" id="KW-0805">Transcription regulation</keyword>
<keyword evidence="3" id="KW-0804">Transcription</keyword>
<dbReference type="GO" id="GO:0000976">
    <property type="term" value="F:transcription cis-regulatory region binding"/>
    <property type="evidence" value="ECO:0007669"/>
    <property type="project" value="TreeGrafter"/>
</dbReference>
<dbReference type="PROSITE" id="PS50943">
    <property type="entry name" value="HTH_CROC1"/>
    <property type="match status" value="1"/>
</dbReference>
<evidence type="ECO:0000259" key="4">
    <source>
        <dbReference type="PROSITE" id="PS50932"/>
    </source>
</evidence>
<name>A0AAE4G5U3_9BURK</name>
<dbReference type="PROSITE" id="PS50932">
    <property type="entry name" value="HTH_LACI_2"/>
    <property type="match status" value="1"/>
</dbReference>
<dbReference type="Pfam" id="PF00532">
    <property type="entry name" value="Peripla_BP_1"/>
    <property type="match status" value="1"/>
</dbReference>
<dbReference type="Gene3D" id="3.40.50.2300">
    <property type="match status" value="2"/>
</dbReference>
<dbReference type="SMART" id="SM00354">
    <property type="entry name" value="HTH_LACI"/>
    <property type="match status" value="1"/>
</dbReference>
<keyword evidence="2 6" id="KW-0238">DNA-binding</keyword>